<organism evidence="2 3">
    <name type="scientific">Gigaspora margarita</name>
    <dbReference type="NCBI Taxonomy" id="4874"/>
    <lineage>
        <taxon>Eukaryota</taxon>
        <taxon>Fungi</taxon>
        <taxon>Fungi incertae sedis</taxon>
        <taxon>Mucoromycota</taxon>
        <taxon>Glomeromycotina</taxon>
        <taxon>Glomeromycetes</taxon>
        <taxon>Diversisporales</taxon>
        <taxon>Gigasporaceae</taxon>
        <taxon>Gigaspora</taxon>
    </lineage>
</organism>
<evidence type="ECO:0000313" key="2">
    <source>
        <dbReference type="EMBL" id="CAG8846118.1"/>
    </source>
</evidence>
<proteinExistence type="predicted"/>
<name>A0ABN7X216_GIGMA</name>
<dbReference type="InterPro" id="IPR046700">
    <property type="entry name" value="DUF6570"/>
</dbReference>
<accession>A0ABN7X216</accession>
<evidence type="ECO:0000313" key="3">
    <source>
        <dbReference type="Proteomes" id="UP000789901"/>
    </source>
</evidence>
<sequence length="123" mass="14375">MAKKSKNNYVKSKKVLKNLKQTLQMIATEISIGKLKHLECPICKECFPSITLVVEEYCCCYNEKTLLKKFSFNNNMDLEKVPEELQELTKIEEMLIAQVFSVMVVYRLHGGQHRDRENIIKFS</sequence>
<dbReference type="EMBL" id="CAJVQB010082212">
    <property type="protein sequence ID" value="CAG8846118.1"/>
    <property type="molecule type" value="Genomic_DNA"/>
</dbReference>
<gene>
    <name evidence="2" type="ORF">GMARGA_LOCUS38009</name>
</gene>
<feature type="domain" description="DUF6570" evidence="1">
    <location>
        <begin position="68"/>
        <end position="122"/>
    </location>
</feature>
<comment type="caution">
    <text evidence="2">The sequence shown here is derived from an EMBL/GenBank/DDBJ whole genome shotgun (WGS) entry which is preliminary data.</text>
</comment>
<protein>
    <submittedName>
        <fullName evidence="2">5948_t:CDS:1</fullName>
    </submittedName>
</protein>
<keyword evidence="3" id="KW-1185">Reference proteome</keyword>
<evidence type="ECO:0000259" key="1">
    <source>
        <dbReference type="Pfam" id="PF20209"/>
    </source>
</evidence>
<dbReference type="Proteomes" id="UP000789901">
    <property type="component" value="Unassembled WGS sequence"/>
</dbReference>
<reference evidence="2 3" key="1">
    <citation type="submission" date="2021-06" db="EMBL/GenBank/DDBJ databases">
        <authorList>
            <person name="Kallberg Y."/>
            <person name="Tangrot J."/>
            <person name="Rosling A."/>
        </authorList>
    </citation>
    <scope>NUCLEOTIDE SEQUENCE [LARGE SCALE GENOMIC DNA]</scope>
    <source>
        <strain evidence="2 3">120-4 pot B 10/14</strain>
    </source>
</reference>
<dbReference type="Pfam" id="PF20209">
    <property type="entry name" value="DUF6570"/>
    <property type="match status" value="1"/>
</dbReference>